<name>A0A5C3L8Q3_COPMA</name>
<reference evidence="1 2" key="1">
    <citation type="journal article" date="2019" name="Nat. Ecol. Evol.">
        <title>Megaphylogeny resolves global patterns of mushroom evolution.</title>
        <authorList>
            <person name="Varga T."/>
            <person name="Krizsan K."/>
            <person name="Foldi C."/>
            <person name="Dima B."/>
            <person name="Sanchez-Garcia M."/>
            <person name="Sanchez-Ramirez S."/>
            <person name="Szollosi G.J."/>
            <person name="Szarkandi J.G."/>
            <person name="Papp V."/>
            <person name="Albert L."/>
            <person name="Andreopoulos W."/>
            <person name="Angelini C."/>
            <person name="Antonin V."/>
            <person name="Barry K.W."/>
            <person name="Bougher N.L."/>
            <person name="Buchanan P."/>
            <person name="Buyck B."/>
            <person name="Bense V."/>
            <person name="Catcheside P."/>
            <person name="Chovatia M."/>
            <person name="Cooper J."/>
            <person name="Damon W."/>
            <person name="Desjardin D."/>
            <person name="Finy P."/>
            <person name="Geml J."/>
            <person name="Haridas S."/>
            <person name="Hughes K."/>
            <person name="Justo A."/>
            <person name="Karasinski D."/>
            <person name="Kautmanova I."/>
            <person name="Kiss B."/>
            <person name="Kocsube S."/>
            <person name="Kotiranta H."/>
            <person name="LaButti K.M."/>
            <person name="Lechner B.E."/>
            <person name="Liimatainen K."/>
            <person name="Lipzen A."/>
            <person name="Lukacs Z."/>
            <person name="Mihaltcheva S."/>
            <person name="Morgado L.N."/>
            <person name="Niskanen T."/>
            <person name="Noordeloos M.E."/>
            <person name="Ohm R.A."/>
            <person name="Ortiz-Santana B."/>
            <person name="Ovrebo C."/>
            <person name="Racz N."/>
            <person name="Riley R."/>
            <person name="Savchenko A."/>
            <person name="Shiryaev A."/>
            <person name="Soop K."/>
            <person name="Spirin V."/>
            <person name="Szebenyi C."/>
            <person name="Tomsovsky M."/>
            <person name="Tulloss R.E."/>
            <person name="Uehling J."/>
            <person name="Grigoriev I.V."/>
            <person name="Vagvolgyi C."/>
            <person name="Papp T."/>
            <person name="Martin F.M."/>
            <person name="Miettinen O."/>
            <person name="Hibbett D.S."/>
            <person name="Nagy L.G."/>
        </authorList>
    </citation>
    <scope>NUCLEOTIDE SEQUENCE [LARGE SCALE GENOMIC DNA]</scope>
    <source>
        <strain evidence="1 2">CBS 121175</strain>
    </source>
</reference>
<sequence length="170" mass="18710">MGESVVAADGTGWCSCALLVLAYNHVHPQPIPVRCEPPQATTIIAITHIIITQDSRYRLPVESGRPLYLLTCGQHSPFKAHELRRHNKFKASKTNIISRLDGPPTPYSCDYRSGLDLHSTISPQLSSDRRSGTVSIDSITPRLSLVFPEILPSASTTIDIFCTRCSLLLD</sequence>
<keyword evidence="2" id="KW-1185">Reference proteome</keyword>
<evidence type="ECO:0000313" key="1">
    <source>
        <dbReference type="EMBL" id="TFK28426.1"/>
    </source>
</evidence>
<dbReference type="AlphaFoldDB" id="A0A5C3L8Q3"/>
<evidence type="ECO:0000313" key="2">
    <source>
        <dbReference type="Proteomes" id="UP000307440"/>
    </source>
</evidence>
<protein>
    <submittedName>
        <fullName evidence="1">Uncharacterized protein</fullName>
    </submittedName>
</protein>
<dbReference type="EMBL" id="ML210156">
    <property type="protein sequence ID" value="TFK28426.1"/>
    <property type="molecule type" value="Genomic_DNA"/>
</dbReference>
<accession>A0A5C3L8Q3</accession>
<gene>
    <name evidence="1" type="ORF">FA15DRAFT_60419</name>
</gene>
<dbReference type="Proteomes" id="UP000307440">
    <property type="component" value="Unassembled WGS sequence"/>
</dbReference>
<proteinExistence type="predicted"/>
<organism evidence="1 2">
    <name type="scientific">Coprinopsis marcescibilis</name>
    <name type="common">Agaric fungus</name>
    <name type="synonym">Psathyrella marcescibilis</name>
    <dbReference type="NCBI Taxonomy" id="230819"/>
    <lineage>
        <taxon>Eukaryota</taxon>
        <taxon>Fungi</taxon>
        <taxon>Dikarya</taxon>
        <taxon>Basidiomycota</taxon>
        <taxon>Agaricomycotina</taxon>
        <taxon>Agaricomycetes</taxon>
        <taxon>Agaricomycetidae</taxon>
        <taxon>Agaricales</taxon>
        <taxon>Agaricineae</taxon>
        <taxon>Psathyrellaceae</taxon>
        <taxon>Coprinopsis</taxon>
    </lineage>
</organism>